<evidence type="ECO:0000313" key="2">
    <source>
        <dbReference type="Proteomes" id="UP000288805"/>
    </source>
</evidence>
<name>A0A438ILW3_VITVI</name>
<gene>
    <name evidence="1" type="ORF">CK203_028053</name>
</gene>
<accession>A0A438ILW3</accession>
<proteinExistence type="predicted"/>
<dbReference type="PANTHER" id="PTHR34222:SF99">
    <property type="entry name" value="PROTEIN, PUTATIVE-RELATED"/>
    <property type="match status" value="1"/>
</dbReference>
<dbReference type="EMBL" id="QGNW01000098">
    <property type="protein sequence ID" value="RVW97673.1"/>
    <property type="molecule type" value="Genomic_DNA"/>
</dbReference>
<sequence>MPLVFFRLRGTLACLTQDQMTVAAYYTRLKKLWDELGSYNDTVCSCGADHKRRRLMQFLMGLNESYNAIRGQILLMNPLPDVAKAYSSIVQEEKQRSLGATRETTENSAMVVQRVNRWHWLFDMDKVLLLVLTHLIENLCIALIVTRDHHRNNSHQSSANNVKERPVMQEVPSMTNGLSDLQIQQILSIMQGKGTTQSTNPKANAAASGLLQTLLHLHRLIIDSGATDHITSSPTLLVNSSKNTFLPPVAMPSGEQAPITSIRNLPLNSAATLKNMLGLDDEDDDWFGVNNETDFITWLR</sequence>
<dbReference type="PANTHER" id="PTHR34222">
    <property type="entry name" value="GAG_PRE-INTEGRS DOMAIN-CONTAINING PROTEIN"/>
    <property type="match status" value="1"/>
</dbReference>
<reference evidence="1 2" key="1">
    <citation type="journal article" date="2018" name="PLoS Genet.">
        <title>Population sequencing reveals clonal diversity and ancestral inbreeding in the grapevine cultivar Chardonnay.</title>
        <authorList>
            <person name="Roach M.J."/>
            <person name="Johnson D.L."/>
            <person name="Bohlmann J."/>
            <person name="van Vuuren H.J."/>
            <person name="Jones S.J."/>
            <person name="Pretorius I.S."/>
            <person name="Schmidt S.A."/>
            <person name="Borneman A.R."/>
        </authorList>
    </citation>
    <scope>NUCLEOTIDE SEQUENCE [LARGE SCALE GENOMIC DNA]</scope>
    <source>
        <strain evidence="2">cv. Chardonnay</strain>
        <tissue evidence="1">Leaf</tissue>
    </source>
</reference>
<dbReference type="AlphaFoldDB" id="A0A438ILW3"/>
<evidence type="ECO:0000313" key="1">
    <source>
        <dbReference type="EMBL" id="RVW97673.1"/>
    </source>
</evidence>
<comment type="caution">
    <text evidence="1">The sequence shown here is derived from an EMBL/GenBank/DDBJ whole genome shotgun (WGS) entry which is preliminary data.</text>
</comment>
<evidence type="ECO:0008006" key="3">
    <source>
        <dbReference type="Google" id="ProtNLM"/>
    </source>
</evidence>
<protein>
    <recommendedName>
        <fullName evidence="3">Retrotransposon gag domain-containing protein</fullName>
    </recommendedName>
</protein>
<organism evidence="1 2">
    <name type="scientific">Vitis vinifera</name>
    <name type="common">Grape</name>
    <dbReference type="NCBI Taxonomy" id="29760"/>
    <lineage>
        <taxon>Eukaryota</taxon>
        <taxon>Viridiplantae</taxon>
        <taxon>Streptophyta</taxon>
        <taxon>Embryophyta</taxon>
        <taxon>Tracheophyta</taxon>
        <taxon>Spermatophyta</taxon>
        <taxon>Magnoliopsida</taxon>
        <taxon>eudicotyledons</taxon>
        <taxon>Gunneridae</taxon>
        <taxon>Pentapetalae</taxon>
        <taxon>rosids</taxon>
        <taxon>Vitales</taxon>
        <taxon>Vitaceae</taxon>
        <taxon>Viteae</taxon>
        <taxon>Vitis</taxon>
    </lineage>
</organism>
<dbReference type="Proteomes" id="UP000288805">
    <property type="component" value="Unassembled WGS sequence"/>
</dbReference>